<dbReference type="InterPro" id="IPR004117">
    <property type="entry name" value="7tm6_olfct_rcpt"/>
</dbReference>
<dbReference type="GeneID" id="115270911"/>
<comment type="subcellular location">
    <subcellularLocation>
        <location evidence="1">Membrane</location>
        <topology evidence="1">Multi-pass membrane protein</topology>
    </subcellularLocation>
</comment>
<evidence type="ECO:0000256" key="6">
    <source>
        <dbReference type="ARBA" id="ARBA00023136"/>
    </source>
</evidence>
<keyword evidence="2" id="KW-0716">Sensory transduction</keyword>
<dbReference type="EnsemblMetazoa" id="AALFPA23_007425.R9861">
    <property type="protein sequence ID" value="AALFPA23_007425.P9861"/>
    <property type="gene ID" value="AALFPA23_007425"/>
</dbReference>
<evidence type="ECO:0000256" key="7">
    <source>
        <dbReference type="ARBA" id="ARBA00023170"/>
    </source>
</evidence>
<evidence type="ECO:0000313" key="11">
    <source>
        <dbReference type="Proteomes" id="UP000069940"/>
    </source>
</evidence>
<evidence type="ECO:0000313" key="10">
    <source>
        <dbReference type="EnsemblMetazoa" id="AALFPA23_007425.P9861"/>
    </source>
</evidence>
<keyword evidence="4" id="KW-0552">Olfaction</keyword>
<evidence type="ECO:0000256" key="3">
    <source>
        <dbReference type="ARBA" id="ARBA00022692"/>
    </source>
</evidence>
<proteinExistence type="predicted"/>
<name>A0ABM1YAU2_AEDAL</name>
<keyword evidence="8" id="KW-0807">Transducer</keyword>
<reference evidence="11" key="1">
    <citation type="journal article" date="2015" name="Proc. Natl. Acad. Sci. U.S.A.">
        <title>Genome sequence of the Asian Tiger mosquito, Aedes albopictus, reveals insights into its biology, genetics, and evolution.</title>
        <authorList>
            <person name="Chen X.G."/>
            <person name="Jiang X."/>
            <person name="Gu J."/>
            <person name="Xu M."/>
            <person name="Wu Y."/>
            <person name="Deng Y."/>
            <person name="Zhang C."/>
            <person name="Bonizzoni M."/>
            <person name="Dermauw W."/>
            <person name="Vontas J."/>
            <person name="Armbruster P."/>
            <person name="Huang X."/>
            <person name="Yang Y."/>
            <person name="Zhang H."/>
            <person name="He W."/>
            <person name="Peng H."/>
            <person name="Liu Y."/>
            <person name="Wu K."/>
            <person name="Chen J."/>
            <person name="Lirakis M."/>
            <person name="Topalis P."/>
            <person name="Van Leeuwen T."/>
            <person name="Hall A.B."/>
            <person name="Jiang X."/>
            <person name="Thorpe C."/>
            <person name="Mueller R.L."/>
            <person name="Sun C."/>
            <person name="Waterhouse R.M."/>
            <person name="Yan G."/>
            <person name="Tu Z.J."/>
            <person name="Fang X."/>
            <person name="James A.A."/>
        </authorList>
    </citation>
    <scope>NUCLEOTIDE SEQUENCE [LARGE SCALE GENOMIC DNA]</scope>
    <source>
        <strain evidence="11">Foshan</strain>
    </source>
</reference>
<evidence type="ECO:0000256" key="9">
    <source>
        <dbReference type="SAM" id="Phobius"/>
    </source>
</evidence>
<feature type="transmembrane region" description="Helical" evidence="9">
    <location>
        <begin position="368"/>
        <end position="394"/>
    </location>
</feature>
<dbReference type="RefSeq" id="XP_062699076.1">
    <property type="nucleotide sequence ID" value="XM_062843092.1"/>
</dbReference>
<feature type="transmembrane region" description="Helical" evidence="9">
    <location>
        <begin position="134"/>
        <end position="152"/>
    </location>
</feature>
<dbReference type="Pfam" id="PF02949">
    <property type="entry name" value="7tm_6"/>
    <property type="match status" value="1"/>
</dbReference>
<evidence type="ECO:0000256" key="1">
    <source>
        <dbReference type="ARBA" id="ARBA00004141"/>
    </source>
</evidence>
<evidence type="ECO:0000256" key="5">
    <source>
        <dbReference type="ARBA" id="ARBA00022989"/>
    </source>
</evidence>
<feature type="transmembrane region" description="Helical" evidence="9">
    <location>
        <begin position="43"/>
        <end position="62"/>
    </location>
</feature>
<keyword evidence="6 9" id="KW-0472">Membrane</keyword>
<evidence type="ECO:0000256" key="2">
    <source>
        <dbReference type="ARBA" id="ARBA00022606"/>
    </source>
</evidence>
<keyword evidence="5 9" id="KW-1133">Transmembrane helix</keyword>
<evidence type="ECO:0008006" key="12">
    <source>
        <dbReference type="Google" id="ProtNLM"/>
    </source>
</evidence>
<evidence type="ECO:0000256" key="4">
    <source>
        <dbReference type="ARBA" id="ARBA00022725"/>
    </source>
</evidence>
<feature type="transmembrane region" description="Helical" evidence="9">
    <location>
        <begin position="74"/>
        <end position="96"/>
    </location>
</feature>
<feature type="transmembrane region" description="Helical" evidence="9">
    <location>
        <begin position="181"/>
        <end position="209"/>
    </location>
</feature>
<feature type="transmembrane region" description="Helical" evidence="9">
    <location>
        <begin position="292"/>
        <end position="309"/>
    </location>
</feature>
<feature type="transmembrane region" description="Helical" evidence="9">
    <location>
        <begin position="267"/>
        <end position="286"/>
    </location>
</feature>
<accession>A0ABM1YAU2</accession>
<keyword evidence="11" id="KW-1185">Reference proteome</keyword>
<protein>
    <recommendedName>
        <fullName evidence="12">Odorant receptor</fullName>
    </recommendedName>
</protein>
<sequence length="397" mass="46580">MRHLWSDEGRLGDCFWLLDFLLLLAGLRSERNFKLSRQSRIRMFILCIFVFHVVVMVFHLTHSVINKRNDVFEIVIQATKVCGMGMSGIKVLILFFHKHPIWKLRMFIINHRINSGDTAYDEIEKEKFNRLARTMLLIFYGLILFDTVLMSIPNPAMEVVYGLPPQLSNFGGKYGSRMLCFFYVGLIPMIFFPGYFSNIACVGVLLIGMRAKFNILANRYRRMANQPFLDPEHIYDRLNQELRETFIQQQEYWEHLKILKMLVSRTFFLVHYFSIMSIGTVCYIFRDFGMNLITAFFVITIFVLLLEYYSWCNYVSSFQDVADSIGLLIFELCSKIPYDRRHHSKYSSLISTLMITWINTRHGVKMKCLGLCEISMTAFVSMINVSYSVLMFLIDVT</sequence>
<reference evidence="10" key="2">
    <citation type="submission" date="2025-05" db="UniProtKB">
        <authorList>
            <consortium name="EnsemblMetazoa"/>
        </authorList>
    </citation>
    <scope>IDENTIFICATION</scope>
    <source>
        <strain evidence="10">Foshan</strain>
    </source>
</reference>
<keyword evidence="7" id="KW-0675">Receptor</keyword>
<organism evidence="10 11">
    <name type="scientific">Aedes albopictus</name>
    <name type="common">Asian tiger mosquito</name>
    <name type="synonym">Stegomyia albopicta</name>
    <dbReference type="NCBI Taxonomy" id="7160"/>
    <lineage>
        <taxon>Eukaryota</taxon>
        <taxon>Metazoa</taxon>
        <taxon>Ecdysozoa</taxon>
        <taxon>Arthropoda</taxon>
        <taxon>Hexapoda</taxon>
        <taxon>Insecta</taxon>
        <taxon>Pterygota</taxon>
        <taxon>Neoptera</taxon>
        <taxon>Endopterygota</taxon>
        <taxon>Diptera</taxon>
        <taxon>Nematocera</taxon>
        <taxon>Culicoidea</taxon>
        <taxon>Culicidae</taxon>
        <taxon>Culicinae</taxon>
        <taxon>Aedini</taxon>
        <taxon>Aedes</taxon>
        <taxon>Stegomyia</taxon>
    </lineage>
</organism>
<dbReference type="Proteomes" id="UP000069940">
    <property type="component" value="Unassembled WGS sequence"/>
</dbReference>
<keyword evidence="3 9" id="KW-0812">Transmembrane</keyword>
<evidence type="ECO:0000256" key="8">
    <source>
        <dbReference type="ARBA" id="ARBA00023224"/>
    </source>
</evidence>